<evidence type="ECO:0000259" key="12">
    <source>
        <dbReference type="PROSITE" id="PS51722"/>
    </source>
</evidence>
<keyword evidence="5" id="KW-0479">Metal-binding</keyword>
<dbReference type="InterPro" id="IPR009000">
    <property type="entry name" value="Transl_B-barrel_sf"/>
</dbReference>
<keyword evidence="4" id="KW-0963">Cytoplasm</keyword>
<keyword evidence="6" id="KW-0547">Nucleotide-binding</keyword>
<dbReference type="FunFam" id="2.40.30.10:FF:000085">
    <property type="entry name" value="Elongation factor Tu"/>
    <property type="match status" value="1"/>
</dbReference>
<evidence type="ECO:0000256" key="7">
    <source>
        <dbReference type="ARBA" id="ARBA00022768"/>
    </source>
</evidence>
<dbReference type="GO" id="GO:0005525">
    <property type="term" value="F:GTP binding"/>
    <property type="evidence" value="ECO:0007669"/>
    <property type="project" value="UniProtKB-KW"/>
</dbReference>
<evidence type="ECO:0000256" key="2">
    <source>
        <dbReference type="ARBA" id="ARBA00011245"/>
    </source>
</evidence>
<evidence type="ECO:0000256" key="4">
    <source>
        <dbReference type="ARBA" id="ARBA00022490"/>
    </source>
</evidence>
<evidence type="ECO:0000256" key="11">
    <source>
        <dbReference type="ARBA" id="ARBA00023134"/>
    </source>
</evidence>
<dbReference type="Pfam" id="PF03143">
    <property type="entry name" value="GTP_EFTU_D3"/>
    <property type="match status" value="1"/>
</dbReference>
<keyword evidence="11" id="KW-0342">GTP-binding</keyword>
<evidence type="ECO:0000256" key="9">
    <source>
        <dbReference type="ARBA" id="ARBA00022842"/>
    </source>
</evidence>
<keyword evidence="14" id="KW-1185">Reference proteome</keyword>
<dbReference type="GO" id="GO:0046872">
    <property type="term" value="F:metal ion binding"/>
    <property type="evidence" value="ECO:0007669"/>
    <property type="project" value="UniProtKB-KW"/>
</dbReference>
<evidence type="ECO:0000256" key="6">
    <source>
        <dbReference type="ARBA" id="ARBA00022741"/>
    </source>
</evidence>
<dbReference type="FunFam" id="3.40.50.300:FF:000576">
    <property type="entry name" value="Elongation factor Tu"/>
    <property type="match status" value="1"/>
</dbReference>
<evidence type="ECO:0000256" key="8">
    <source>
        <dbReference type="ARBA" id="ARBA00022801"/>
    </source>
</evidence>
<sequence>MRFCQRSVFSLSRRFYVSYAQPQQKVQTYKREKPHLNVGTIGHVDHGKTTLSAAITKVLSRQKKARFVSYEDIDKGAEERARGVTINIAHIEYESDNRHYAHTDCPGHIDFIKNMITGTAQMDSAVLVIAADDGVMPQTREHLLLAKQIGLREIIVFVNKTDLVDTDVTELVEIEARELLTAYGFDGENAKIVFGSALRALADEDDKCILDLINALDGLEEPVRTENGPFLMPISSKCKITGRGSVLIGTIESGTVKKGDTLELLGQEYAQKTLIADIHVFGKSTAQSSAGEHVGLLCKNLYYDPISRGFWLTKPGTVTPTNILKVEFFMLSEADGGRRQGIRNGFQETVFCTTWNSCAKLFFDSELVMPGEHATGTLVFLNNVLIKKGAKFTLRESRQRTVGYGIVSELYKPVFIDTFKKKVFNFEKIMERAEVMTEGNVTP</sequence>
<dbReference type="CDD" id="cd01884">
    <property type="entry name" value="EF_Tu"/>
    <property type="match status" value="1"/>
</dbReference>
<organism evidence="13 14">
    <name type="scientific">Heterodera schachtii</name>
    <name type="common">Sugarbeet cyst nematode worm</name>
    <name type="synonym">Tylenchus schachtii</name>
    <dbReference type="NCBI Taxonomy" id="97005"/>
    <lineage>
        <taxon>Eukaryota</taxon>
        <taxon>Metazoa</taxon>
        <taxon>Ecdysozoa</taxon>
        <taxon>Nematoda</taxon>
        <taxon>Chromadorea</taxon>
        <taxon>Rhabditida</taxon>
        <taxon>Tylenchina</taxon>
        <taxon>Tylenchomorpha</taxon>
        <taxon>Tylenchoidea</taxon>
        <taxon>Heteroderidae</taxon>
        <taxon>Heteroderinae</taxon>
        <taxon>Heterodera</taxon>
    </lineage>
</organism>
<dbReference type="SUPFAM" id="SSF50465">
    <property type="entry name" value="EF-Tu/eEF-1alpha/eIF2-gamma C-terminal domain"/>
    <property type="match status" value="1"/>
</dbReference>
<evidence type="ECO:0000313" key="14">
    <source>
        <dbReference type="Proteomes" id="UP001620645"/>
    </source>
</evidence>
<comment type="similarity">
    <text evidence="1">Belongs to the TRAFAC class translation factor GTPase superfamily. Classic translation factor GTPase family. EF-Tu/EF-1A subfamily.</text>
</comment>
<dbReference type="AlphaFoldDB" id="A0ABD2IYK3"/>
<dbReference type="Proteomes" id="UP001620645">
    <property type="component" value="Unassembled WGS sequence"/>
</dbReference>
<dbReference type="InterPro" id="IPR000795">
    <property type="entry name" value="T_Tr_GTP-bd_dom"/>
</dbReference>
<dbReference type="Pfam" id="PF03144">
    <property type="entry name" value="GTP_EFTU_D2"/>
    <property type="match status" value="1"/>
</dbReference>
<dbReference type="SUPFAM" id="SSF52540">
    <property type="entry name" value="P-loop containing nucleoside triphosphate hydrolases"/>
    <property type="match status" value="1"/>
</dbReference>
<reference evidence="13 14" key="1">
    <citation type="submission" date="2024-10" db="EMBL/GenBank/DDBJ databases">
        <authorList>
            <person name="Kim D."/>
        </authorList>
    </citation>
    <scope>NUCLEOTIDE SEQUENCE [LARGE SCALE GENOMIC DNA]</scope>
    <source>
        <strain evidence="13">Taebaek</strain>
    </source>
</reference>
<accession>A0ABD2IYK3</accession>
<dbReference type="InterPro" id="IPR004161">
    <property type="entry name" value="EFTu-like_2"/>
</dbReference>
<feature type="domain" description="Tr-type G" evidence="12">
    <location>
        <begin position="33"/>
        <end position="223"/>
    </location>
</feature>
<evidence type="ECO:0000256" key="1">
    <source>
        <dbReference type="ARBA" id="ARBA00007249"/>
    </source>
</evidence>
<protein>
    <recommendedName>
        <fullName evidence="3">protein-synthesizing GTPase</fullName>
        <ecNumber evidence="3">3.6.5.3</ecNumber>
    </recommendedName>
</protein>
<dbReference type="PRINTS" id="PR00315">
    <property type="entry name" value="ELONGATNFCT"/>
</dbReference>
<name>A0ABD2IYK3_HETSC</name>
<keyword evidence="7" id="KW-0251">Elongation factor</keyword>
<dbReference type="GO" id="GO:0016787">
    <property type="term" value="F:hydrolase activity"/>
    <property type="evidence" value="ECO:0007669"/>
    <property type="project" value="UniProtKB-KW"/>
</dbReference>
<dbReference type="InterPro" id="IPR031157">
    <property type="entry name" value="G_TR_CS"/>
</dbReference>
<evidence type="ECO:0000256" key="5">
    <source>
        <dbReference type="ARBA" id="ARBA00022723"/>
    </source>
</evidence>
<gene>
    <name evidence="13" type="ORF">niasHS_010043</name>
</gene>
<dbReference type="PROSITE" id="PS00301">
    <property type="entry name" value="G_TR_1"/>
    <property type="match status" value="1"/>
</dbReference>
<evidence type="ECO:0000256" key="3">
    <source>
        <dbReference type="ARBA" id="ARBA00011986"/>
    </source>
</evidence>
<dbReference type="PANTHER" id="PTHR43721">
    <property type="entry name" value="ELONGATION FACTOR TU-RELATED"/>
    <property type="match status" value="1"/>
</dbReference>
<dbReference type="InterPro" id="IPR027417">
    <property type="entry name" value="P-loop_NTPase"/>
</dbReference>
<dbReference type="InterPro" id="IPR004160">
    <property type="entry name" value="Transl_elong_EFTu/EF1A_C"/>
</dbReference>
<proteinExistence type="inferred from homology"/>
<dbReference type="Gene3D" id="3.40.50.300">
    <property type="entry name" value="P-loop containing nucleotide triphosphate hydrolases"/>
    <property type="match status" value="1"/>
</dbReference>
<dbReference type="InterPro" id="IPR009001">
    <property type="entry name" value="Transl_elong_EF1A/Init_IF2_C"/>
</dbReference>
<dbReference type="InterPro" id="IPR005225">
    <property type="entry name" value="Small_GTP-bd"/>
</dbReference>
<dbReference type="NCBIfam" id="TIGR00231">
    <property type="entry name" value="small_GTP"/>
    <property type="match status" value="1"/>
</dbReference>
<evidence type="ECO:0000256" key="10">
    <source>
        <dbReference type="ARBA" id="ARBA00022917"/>
    </source>
</evidence>
<dbReference type="EC" id="3.6.5.3" evidence="3"/>
<dbReference type="Gene3D" id="2.40.30.10">
    <property type="entry name" value="Translation factors"/>
    <property type="match status" value="2"/>
</dbReference>
<dbReference type="SUPFAM" id="SSF50447">
    <property type="entry name" value="Translation proteins"/>
    <property type="match status" value="1"/>
</dbReference>
<comment type="subunit">
    <text evidence="2">Monomer.</text>
</comment>
<keyword evidence="8" id="KW-0378">Hydrolase</keyword>
<keyword evidence="10" id="KW-0648">Protein biosynthesis</keyword>
<dbReference type="EMBL" id="JBICCN010000232">
    <property type="protein sequence ID" value="KAL3084974.1"/>
    <property type="molecule type" value="Genomic_DNA"/>
</dbReference>
<comment type="caution">
    <text evidence="13">The sequence shown here is derived from an EMBL/GenBank/DDBJ whole genome shotgun (WGS) entry which is preliminary data.</text>
</comment>
<keyword evidence="9" id="KW-0460">Magnesium</keyword>
<dbReference type="InterPro" id="IPR041709">
    <property type="entry name" value="EF-Tu_GTP-bd"/>
</dbReference>
<dbReference type="Pfam" id="PF00009">
    <property type="entry name" value="GTP_EFTU"/>
    <property type="match status" value="1"/>
</dbReference>
<evidence type="ECO:0000313" key="13">
    <source>
        <dbReference type="EMBL" id="KAL3084974.1"/>
    </source>
</evidence>
<dbReference type="PANTHER" id="PTHR43721:SF2">
    <property type="entry name" value="ELONGATION FACTOR TU, MITOCHONDRIAL"/>
    <property type="match status" value="1"/>
</dbReference>
<dbReference type="InterPro" id="IPR050055">
    <property type="entry name" value="EF-Tu_GTPase"/>
</dbReference>
<dbReference type="PROSITE" id="PS51722">
    <property type="entry name" value="G_TR_2"/>
    <property type="match status" value="1"/>
</dbReference>
<dbReference type="GO" id="GO:0003746">
    <property type="term" value="F:translation elongation factor activity"/>
    <property type="evidence" value="ECO:0007669"/>
    <property type="project" value="UniProtKB-KW"/>
</dbReference>